<dbReference type="PANTHER" id="PTHR11352:SF0">
    <property type="entry name" value="PROLIFERATING CELL NUCLEAR ANTIGEN"/>
    <property type="match status" value="1"/>
</dbReference>
<name>X1IW05_9ZZZZ</name>
<evidence type="ECO:0000256" key="1">
    <source>
        <dbReference type="ARBA" id="ARBA00023125"/>
    </source>
</evidence>
<dbReference type="EMBL" id="BARU01041200">
    <property type="protein sequence ID" value="GAH85902.1"/>
    <property type="molecule type" value="Genomic_DNA"/>
</dbReference>
<dbReference type="PANTHER" id="PTHR11352">
    <property type="entry name" value="PROLIFERATING CELL NUCLEAR ANTIGEN"/>
    <property type="match status" value="1"/>
</dbReference>
<dbReference type="AlphaFoldDB" id="X1IW05"/>
<dbReference type="SUPFAM" id="SSF55979">
    <property type="entry name" value="DNA clamp"/>
    <property type="match status" value="1"/>
</dbReference>
<dbReference type="GO" id="GO:0030337">
    <property type="term" value="F:DNA polymerase processivity factor activity"/>
    <property type="evidence" value="ECO:0007669"/>
    <property type="project" value="InterPro"/>
</dbReference>
<comment type="caution">
    <text evidence="3">The sequence shown here is derived from an EMBL/GenBank/DDBJ whole genome shotgun (WGS) entry which is preliminary data.</text>
</comment>
<dbReference type="Pfam" id="PF00705">
    <property type="entry name" value="PCNA_N"/>
    <property type="match status" value="1"/>
</dbReference>
<protein>
    <recommendedName>
        <fullName evidence="2">Proliferating cell nuclear antigen PCNA N-terminal domain-containing protein</fullName>
    </recommendedName>
</protein>
<keyword evidence="1" id="KW-0238">DNA-binding</keyword>
<feature type="domain" description="Proliferating cell nuclear antigen PCNA N-terminal" evidence="2">
    <location>
        <begin position="7"/>
        <end position="106"/>
    </location>
</feature>
<organism evidence="3">
    <name type="scientific">marine sediment metagenome</name>
    <dbReference type="NCBI Taxonomy" id="412755"/>
    <lineage>
        <taxon>unclassified sequences</taxon>
        <taxon>metagenomes</taxon>
        <taxon>ecological metagenomes</taxon>
    </lineage>
</organism>
<accession>X1IW05</accession>
<dbReference type="GO" id="GO:0006275">
    <property type="term" value="P:regulation of DNA replication"/>
    <property type="evidence" value="ECO:0007669"/>
    <property type="project" value="InterPro"/>
</dbReference>
<dbReference type="InterPro" id="IPR000730">
    <property type="entry name" value="Pr_cel_nuc_antig"/>
</dbReference>
<dbReference type="Gene3D" id="3.70.10.10">
    <property type="match status" value="1"/>
</dbReference>
<gene>
    <name evidence="3" type="ORF">S03H2_63562</name>
</gene>
<reference evidence="3" key="1">
    <citation type="journal article" date="2014" name="Front. Microbiol.">
        <title>High frequency of phylogenetically diverse reductive dehalogenase-homologous genes in deep subseafloor sedimentary metagenomes.</title>
        <authorList>
            <person name="Kawai M."/>
            <person name="Futagami T."/>
            <person name="Toyoda A."/>
            <person name="Takaki Y."/>
            <person name="Nishi S."/>
            <person name="Hori S."/>
            <person name="Arai W."/>
            <person name="Tsubouchi T."/>
            <person name="Morono Y."/>
            <person name="Uchiyama I."/>
            <person name="Ito T."/>
            <person name="Fujiyama A."/>
            <person name="Inagaki F."/>
            <person name="Takami H."/>
        </authorList>
    </citation>
    <scope>NUCLEOTIDE SEQUENCE</scope>
    <source>
        <strain evidence="3">Expedition CK06-06</strain>
    </source>
</reference>
<dbReference type="GO" id="GO:0006272">
    <property type="term" value="P:leading strand elongation"/>
    <property type="evidence" value="ECO:0007669"/>
    <property type="project" value="TreeGrafter"/>
</dbReference>
<evidence type="ECO:0000313" key="3">
    <source>
        <dbReference type="EMBL" id="GAH85902.1"/>
    </source>
</evidence>
<dbReference type="GO" id="GO:0003677">
    <property type="term" value="F:DNA binding"/>
    <property type="evidence" value="ECO:0007669"/>
    <property type="project" value="UniProtKB-KW"/>
</dbReference>
<sequence length="159" mass="17785">MGPKEFTVFKAYVGLLKAMSDELTLRCDDSGISVLGMDSSHVAMIDSKVKSTFFEVYEAPEEGMITLNMLELSKFLDRIDKDENVKITHDAQQAKLVIATRKGGRNRRFKLPVLEPLDEEVPKPKIFFKSEGRILTQSVDSAIKDADLVSESIKIAFPS</sequence>
<evidence type="ECO:0000259" key="2">
    <source>
        <dbReference type="Pfam" id="PF00705"/>
    </source>
</evidence>
<proteinExistence type="predicted"/>
<dbReference type="InterPro" id="IPR022648">
    <property type="entry name" value="Pr_cel_nuc_antig_N"/>
</dbReference>
<dbReference type="InterPro" id="IPR046938">
    <property type="entry name" value="DNA_clamp_sf"/>
</dbReference>